<evidence type="ECO:0000313" key="2">
    <source>
        <dbReference type="Proteomes" id="UP000323632"/>
    </source>
</evidence>
<keyword evidence="2" id="KW-1185">Reference proteome</keyword>
<dbReference type="EMBL" id="VWSH01000001">
    <property type="protein sequence ID" value="KAA5536821.1"/>
    <property type="molecule type" value="Genomic_DNA"/>
</dbReference>
<proteinExistence type="predicted"/>
<reference evidence="1 2" key="1">
    <citation type="submission" date="2019-09" db="EMBL/GenBank/DDBJ databases">
        <title>Genome sequence and assembly of Taibaiella sp.</title>
        <authorList>
            <person name="Chhetri G."/>
        </authorList>
    </citation>
    <scope>NUCLEOTIDE SEQUENCE [LARGE SCALE GENOMIC DNA]</scope>
    <source>
        <strain evidence="1 2">KVB11</strain>
    </source>
</reference>
<protein>
    <submittedName>
        <fullName evidence="1">Uncharacterized protein</fullName>
    </submittedName>
</protein>
<organism evidence="1 2">
    <name type="scientific">Taibaiella lutea</name>
    <dbReference type="NCBI Taxonomy" id="2608001"/>
    <lineage>
        <taxon>Bacteria</taxon>
        <taxon>Pseudomonadati</taxon>
        <taxon>Bacteroidota</taxon>
        <taxon>Chitinophagia</taxon>
        <taxon>Chitinophagales</taxon>
        <taxon>Chitinophagaceae</taxon>
        <taxon>Taibaiella</taxon>
    </lineage>
</organism>
<dbReference type="AlphaFoldDB" id="A0A5M6CNN3"/>
<sequence length="194" mass="22447">MKIIFLLISMSFSVSFYGQEMTSVVDSNTKSEIIKRLISNKENAMFKYLYQDLSYKSKMIRVFNAAVIVDNKDSVSFNYDFVKNVKIRSANDYLIYNIGNKGRLKILASYSIDSTDINLYPPLSVKESFLTDIEKYYNIDSVIFLALYGVNGICIMTENEIWIVNGNERTDLKTYVKENYSTLGELRNLFLLKK</sequence>
<evidence type="ECO:0000313" key="1">
    <source>
        <dbReference type="EMBL" id="KAA5536821.1"/>
    </source>
</evidence>
<dbReference type="RefSeq" id="WP_150031398.1">
    <property type="nucleotide sequence ID" value="NZ_VWSH01000001.1"/>
</dbReference>
<accession>A0A5M6CNN3</accession>
<comment type="caution">
    <text evidence="1">The sequence shown here is derived from an EMBL/GenBank/DDBJ whole genome shotgun (WGS) entry which is preliminary data.</text>
</comment>
<gene>
    <name evidence="1" type="ORF">F0919_03890</name>
</gene>
<dbReference type="Proteomes" id="UP000323632">
    <property type="component" value="Unassembled WGS sequence"/>
</dbReference>
<name>A0A5M6CNN3_9BACT</name>